<evidence type="ECO:0000256" key="6">
    <source>
        <dbReference type="ARBA" id="ARBA00023054"/>
    </source>
</evidence>
<evidence type="ECO:0000313" key="16">
    <source>
        <dbReference type="EMBL" id="GJM96606.1"/>
    </source>
</evidence>
<dbReference type="GO" id="GO:0016020">
    <property type="term" value="C:membrane"/>
    <property type="evidence" value="ECO:0007669"/>
    <property type="project" value="InterPro"/>
</dbReference>
<evidence type="ECO:0000256" key="10">
    <source>
        <dbReference type="PROSITE-ProRule" id="PRU00782"/>
    </source>
</evidence>
<dbReference type="FunFam" id="1.20.120.720:FF:000011">
    <property type="entry name" value="Myosin 2"/>
    <property type="match status" value="1"/>
</dbReference>
<dbReference type="InterPro" id="IPR001609">
    <property type="entry name" value="Myosin_head_motor_dom-like"/>
</dbReference>
<dbReference type="Pfam" id="PF00063">
    <property type="entry name" value="Myosin_head"/>
    <property type="match status" value="3"/>
</dbReference>
<dbReference type="GO" id="GO:0007015">
    <property type="term" value="P:actin filament organization"/>
    <property type="evidence" value="ECO:0007669"/>
    <property type="project" value="TreeGrafter"/>
</dbReference>
<dbReference type="Gene3D" id="3.30.70.1590">
    <property type="match status" value="1"/>
</dbReference>
<dbReference type="SUPFAM" id="SSF52540">
    <property type="entry name" value="P-loop containing nucleoside triphosphate hydrolases"/>
    <property type="match status" value="1"/>
</dbReference>
<evidence type="ECO:0000313" key="17">
    <source>
        <dbReference type="Proteomes" id="UP001054889"/>
    </source>
</evidence>
<dbReference type="CDD" id="cd01384">
    <property type="entry name" value="MYSc_Myo11"/>
    <property type="match status" value="1"/>
</dbReference>
<dbReference type="EMBL" id="BQKI01000006">
    <property type="protein sequence ID" value="GJM96606.1"/>
    <property type="molecule type" value="Genomic_DNA"/>
</dbReference>
<dbReference type="GO" id="GO:0051015">
    <property type="term" value="F:actin filament binding"/>
    <property type="evidence" value="ECO:0007669"/>
    <property type="project" value="TreeGrafter"/>
</dbReference>
<evidence type="ECO:0000259" key="13">
    <source>
        <dbReference type="PROSITE" id="PS51126"/>
    </source>
</evidence>
<feature type="binding site" evidence="10">
    <location>
        <begin position="194"/>
        <end position="201"/>
    </location>
    <ligand>
        <name>ATP</name>
        <dbReference type="ChEBI" id="CHEBI:30616"/>
    </ligand>
</feature>
<accession>A0AAV5CF00</accession>
<dbReference type="Gene3D" id="1.20.120.720">
    <property type="entry name" value="Myosin VI head, motor domain, U50 subdomain"/>
    <property type="match status" value="1"/>
</dbReference>
<keyword evidence="4 10" id="KW-0067">ATP-binding</keyword>
<evidence type="ECO:0000259" key="15">
    <source>
        <dbReference type="PROSITE" id="PS51844"/>
    </source>
</evidence>
<dbReference type="SMART" id="SM00242">
    <property type="entry name" value="MYSc"/>
    <property type="match status" value="1"/>
</dbReference>
<evidence type="ECO:0000256" key="1">
    <source>
        <dbReference type="ARBA" id="ARBA00008049"/>
    </source>
</evidence>
<dbReference type="PROSITE" id="PS51126">
    <property type="entry name" value="DILUTE"/>
    <property type="match status" value="1"/>
</dbReference>
<dbReference type="PANTHER" id="PTHR13140:SF270">
    <property type="entry name" value="MYOSIN-12"/>
    <property type="match status" value="1"/>
</dbReference>
<evidence type="ECO:0000256" key="8">
    <source>
        <dbReference type="ARBA" id="ARBA00023175"/>
    </source>
</evidence>
<keyword evidence="7 10" id="KW-0518">Myosin</keyword>
<dbReference type="PROSITE" id="PS51844">
    <property type="entry name" value="SH3_LIKE"/>
    <property type="match status" value="1"/>
</dbReference>
<dbReference type="Pfam" id="PF00612">
    <property type="entry name" value="IQ"/>
    <property type="match status" value="1"/>
</dbReference>
<dbReference type="Proteomes" id="UP001054889">
    <property type="component" value="Unassembled WGS sequence"/>
</dbReference>
<sequence>MGGGGRFCLVQCTALESEYTKSYYEEDDVGRGDISLAAQGTPVNIIVGSHVWLEDPDEAWVDGVVTEIKGGNATIATTNGKTVVASLGSIYPKDTEAPPAGVDDMTKLAYLHEPGVLHNLSCRYGLNEIYTYTGNILIAVNPFQRLPHLYDVHMMEQYKGATFGELSPHLFAIADACYRALINDHGSQSILVSGESGAGKTETTKMLMRYLAFMGGRSGTEGRTVEQQSNPVLEAFGNAKTVKNNNSSRFGKFVEIQFDKYGKISGAAVRTYLLERSRVCQVSDPERNYHCFYMLCSAPPEVILKNTLFGIGIVKVSGANFFRMLNLLQDVKRFKVGDPRTFHYLNQTNCYEVANVDDAREYIETRNAMDIVGIDQEEQDAIFRVVAAILHLGNINFSKGKEIDSSKLKDDKSVYHLKTVAELLMCDEKALEDSLCQRVIVTPDGNITKPLDPDSAALSRDALAKTVYSRLFDWIVDKINNSIGQDPDAKNIIGVLDIYGFESFKINSFEQLCINLTNEKLQQHFNQHVFKMEQEEYTKEEIDWSYVEFVDNQDVLDLIEKKPGGIIALLDEACMFPKSTHETFAQKMYQTYKAHKRFSKPKLARTAFTINHYAGDQQLQSLMETLSTTEPHYIRCVKPNAVLKPGIFENFNVLNQLRCGGVLEAIRISCAGYPTKRTFDEFVDRFGMLAPELVDSSDEKAACAAICDRMGLKGYQIGKTKVFLRAGQMAELDARRAEVLANAARLLQRRIKTYLMRKEFLNLRKATVHSQKFWRARLARNLFEYMRRDAASIRIQKYARTHSARKTYLQVYESATILQTGLRAMAARNEHRFRRETKAAIIIQTRWRQTQSLCCLQAATESFLDSSVLVEGTYCTEGTAGKLRMEARETGALKEAKDKLEKRVEELTWRLDVEKRLRVDVEEAKGQEIAKLQSALQQMQEKLEEARAAIVQEKEAAKLAIEQAPPKIVEVPVMDNAKVEQLTGQNKELEDELSTFKRKAEDLEQKLLEVQKHSDELSQEAQERDSKISQLQEMIERLETSLLNMESENQVLRQQSLVASADEEKSKHIEGLENKIASLESEIQLLHSNSTLVVQAVATPQVNQTSVMEGLDNGHQLEEVKLVDEQVVVPPVKNLSKQKSLTDRQQINFSSIVFLFPLSQENHDCLIKSLAEDRRFDGKISAAACIVYKSLLHWHSFEAERTNIFDRIIQTIRSSVEVIIPINMHTISLFSEVKHFSKYVLEKLITSVHLQAAESSAELAYWLSTTSTLLYLLQNTLKASSSTSKGSNRSRTTTGSLFSRMVQNARTSSGITSGYSGMVGRPDTSPMIEAKYPALRFKQLLTAYVEKIYGIIRDNLKKEISPLLTMCIQAPRAVRVRPSRGSLKSIHSNALSKQASSVHWQSIVKCLDHTLETMNNNYVSTILLFTCLIVRERITEQHWYYYIFHEVNNSFFTLLYFTRSYEASIWTASNLYPLFSLLLRRECCSFSNGEFLKAGLQELEQWCTRTTEEYTGTSWDELQNIRKAVGFLVLHQKSHKTLEEITSELCPVLSITQIYRIATMFWDDKYGAQGLSQEVIGKMRIMTTDDSITTPNSSFLLDDDSSVPISLDDIARLMLEVDPSTVEPPPLLRQNSQFHFLLQQHTD</sequence>
<dbReference type="GO" id="GO:0000146">
    <property type="term" value="F:microfilament motor activity"/>
    <property type="evidence" value="ECO:0007669"/>
    <property type="project" value="TreeGrafter"/>
</dbReference>
<keyword evidence="17" id="KW-1185">Reference proteome</keyword>
<dbReference type="InterPro" id="IPR003660">
    <property type="entry name" value="HAMP_dom"/>
</dbReference>
<dbReference type="Gene3D" id="1.20.5.190">
    <property type="match status" value="2"/>
</dbReference>
<dbReference type="PROSITE" id="PS51456">
    <property type="entry name" value="MYOSIN_MOTOR"/>
    <property type="match status" value="2"/>
</dbReference>
<comment type="caution">
    <text evidence="10">Lacks conserved residue(s) required for the propagation of feature annotation.</text>
</comment>
<evidence type="ECO:0000256" key="4">
    <source>
        <dbReference type="ARBA" id="ARBA00022840"/>
    </source>
</evidence>
<dbReference type="InterPro" id="IPR002710">
    <property type="entry name" value="Dilute_dom"/>
</dbReference>
<proteinExistence type="inferred from homology"/>
<dbReference type="GO" id="GO:0005737">
    <property type="term" value="C:cytoplasm"/>
    <property type="evidence" value="ECO:0007669"/>
    <property type="project" value="TreeGrafter"/>
</dbReference>
<evidence type="ECO:0000256" key="7">
    <source>
        <dbReference type="ARBA" id="ARBA00023123"/>
    </source>
</evidence>
<keyword evidence="3 10" id="KW-0547">Nucleotide-binding</keyword>
<feature type="domain" description="HAMP" evidence="12">
    <location>
        <begin position="917"/>
        <end position="948"/>
    </location>
</feature>
<dbReference type="Gene3D" id="1.20.58.530">
    <property type="match status" value="1"/>
</dbReference>
<dbReference type="Gene3D" id="3.40.850.10">
    <property type="entry name" value="Kinesin motor domain"/>
    <property type="match status" value="2"/>
</dbReference>
<dbReference type="GO" id="GO:0016459">
    <property type="term" value="C:myosin complex"/>
    <property type="evidence" value="ECO:0007669"/>
    <property type="project" value="UniProtKB-KW"/>
</dbReference>
<dbReference type="PANTHER" id="PTHR13140">
    <property type="entry name" value="MYOSIN"/>
    <property type="match status" value="1"/>
</dbReference>
<dbReference type="GO" id="GO:0005524">
    <property type="term" value="F:ATP binding"/>
    <property type="evidence" value="ECO:0007669"/>
    <property type="project" value="UniProtKB-UniRule"/>
</dbReference>
<keyword evidence="8 10" id="KW-0505">Motor protein</keyword>
<feature type="domain" description="Myosin motor" evidence="14">
    <location>
        <begin position="617"/>
        <end position="737"/>
    </location>
</feature>
<evidence type="ECO:0000256" key="3">
    <source>
        <dbReference type="ARBA" id="ARBA00022741"/>
    </source>
</evidence>
<keyword evidence="6 11" id="KW-0175">Coiled coil</keyword>
<comment type="caution">
    <text evidence="16">The sequence shown here is derived from an EMBL/GenBank/DDBJ whole genome shotgun (WGS) entry which is preliminary data.</text>
</comment>
<protein>
    <recommendedName>
        <fullName evidence="18">Myosin-12</fullName>
    </recommendedName>
</protein>
<evidence type="ECO:0008006" key="18">
    <source>
        <dbReference type="Google" id="ProtNLM"/>
    </source>
</evidence>
<evidence type="ECO:0000256" key="5">
    <source>
        <dbReference type="ARBA" id="ARBA00022860"/>
    </source>
</evidence>
<name>A0AAV5CF00_ELECO</name>
<dbReference type="GO" id="GO:0007165">
    <property type="term" value="P:signal transduction"/>
    <property type="evidence" value="ECO:0007669"/>
    <property type="project" value="InterPro"/>
</dbReference>
<dbReference type="InterPro" id="IPR036018">
    <property type="entry name" value="MYSc_Myo11"/>
</dbReference>
<evidence type="ECO:0000256" key="9">
    <source>
        <dbReference type="ARBA" id="ARBA00023203"/>
    </source>
</evidence>
<dbReference type="GO" id="GO:0030048">
    <property type="term" value="P:actin filament-based movement"/>
    <property type="evidence" value="ECO:0007669"/>
    <property type="project" value="UniProtKB-ARBA"/>
</dbReference>
<dbReference type="InterPro" id="IPR036961">
    <property type="entry name" value="Kinesin_motor_dom_sf"/>
</dbReference>
<feature type="region of interest" description="Actin-binding" evidence="10">
    <location>
        <begin position="619"/>
        <end position="641"/>
    </location>
</feature>
<dbReference type="InterPro" id="IPR000048">
    <property type="entry name" value="IQ_motif_EF-hand-BS"/>
</dbReference>
<feature type="domain" description="Myosin motor" evidence="14">
    <location>
        <begin position="100"/>
        <end position="616"/>
    </location>
</feature>
<feature type="domain" description="Dilute" evidence="13">
    <location>
        <begin position="1206"/>
        <end position="1585"/>
    </location>
</feature>
<feature type="domain" description="Myosin N-terminal SH3-like" evidence="15">
    <location>
        <begin position="46"/>
        <end position="95"/>
    </location>
</feature>
<gene>
    <name evidence="16" type="primary">ga13463</name>
    <name evidence="16" type="ORF">PR202_ga13463</name>
</gene>
<keyword evidence="2" id="KW-0677">Repeat</keyword>
<dbReference type="SMART" id="SM00015">
    <property type="entry name" value="IQ"/>
    <property type="match status" value="5"/>
</dbReference>
<feature type="coiled-coil region" evidence="11">
    <location>
        <begin position="890"/>
        <end position="1089"/>
    </location>
</feature>
<dbReference type="GO" id="GO:0005516">
    <property type="term" value="F:calmodulin binding"/>
    <property type="evidence" value="ECO:0007669"/>
    <property type="project" value="UniProtKB-KW"/>
</dbReference>
<dbReference type="SMART" id="SM01132">
    <property type="entry name" value="DIL"/>
    <property type="match status" value="1"/>
</dbReference>
<dbReference type="Pfam" id="PF01843">
    <property type="entry name" value="DIL"/>
    <property type="match status" value="1"/>
</dbReference>
<keyword evidence="9 10" id="KW-0009">Actin-binding</keyword>
<dbReference type="PROSITE" id="PS50885">
    <property type="entry name" value="HAMP"/>
    <property type="match status" value="1"/>
</dbReference>
<comment type="similarity">
    <text evidence="1">Belongs to the TRAFAC class myosin-kinesin ATPase superfamily. Myosin family. Plant myosin class XI subfamily.</text>
</comment>
<evidence type="ECO:0000256" key="11">
    <source>
        <dbReference type="SAM" id="Coils"/>
    </source>
</evidence>
<keyword evidence="5" id="KW-0112">Calmodulin-binding</keyword>
<dbReference type="InterPro" id="IPR027417">
    <property type="entry name" value="P-loop_NTPase"/>
</dbReference>
<dbReference type="PRINTS" id="PR00193">
    <property type="entry name" value="MYOSINHEAVY"/>
</dbReference>
<evidence type="ECO:0000259" key="12">
    <source>
        <dbReference type="PROSITE" id="PS50885"/>
    </source>
</evidence>
<dbReference type="PROSITE" id="PS50096">
    <property type="entry name" value="IQ"/>
    <property type="match status" value="2"/>
</dbReference>
<organism evidence="16 17">
    <name type="scientific">Eleusine coracana subsp. coracana</name>
    <dbReference type="NCBI Taxonomy" id="191504"/>
    <lineage>
        <taxon>Eukaryota</taxon>
        <taxon>Viridiplantae</taxon>
        <taxon>Streptophyta</taxon>
        <taxon>Embryophyta</taxon>
        <taxon>Tracheophyta</taxon>
        <taxon>Spermatophyta</taxon>
        <taxon>Magnoliopsida</taxon>
        <taxon>Liliopsida</taxon>
        <taxon>Poales</taxon>
        <taxon>Poaceae</taxon>
        <taxon>PACMAD clade</taxon>
        <taxon>Chloridoideae</taxon>
        <taxon>Cynodonteae</taxon>
        <taxon>Eleusininae</taxon>
        <taxon>Eleusine</taxon>
    </lineage>
</organism>
<evidence type="ECO:0000259" key="14">
    <source>
        <dbReference type="PROSITE" id="PS51456"/>
    </source>
</evidence>
<dbReference type="InterPro" id="IPR004009">
    <property type="entry name" value="SH3_Myosin"/>
</dbReference>
<reference evidence="16" key="2">
    <citation type="submission" date="2021-12" db="EMBL/GenBank/DDBJ databases">
        <title>Resequencing data analysis of finger millet.</title>
        <authorList>
            <person name="Hatakeyama M."/>
            <person name="Aluri S."/>
            <person name="Balachadran M.T."/>
            <person name="Sivarajan S.R."/>
            <person name="Poveda L."/>
            <person name="Shimizu-Inatsugi R."/>
            <person name="Schlapbach R."/>
            <person name="Sreeman S.M."/>
            <person name="Shimizu K.K."/>
        </authorList>
    </citation>
    <scope>NUCLEOTIDE SEQUENCE</scope>
</reference>
<evidence type="ECO:0000256" key="2">
    <source>
        <dbReference type="ARBA" id="ARBA00022737"/>
    </source>
</evidence>
<reference evidence="16" key="1">
    <citation type="journal article" date="2018" name="DNA Res.">
        <title>Multiple hybrid de novo genome assembly of finger millet, an orphan allotetraploid crop.</title>
        <authorList>
            <person name="Hatakeyama M."/>
            <person name="Aluri S."/>
            <person name="Balachadran M.T."/>
            <person name="Sivarajan S.R."/>
            <person name="Patrignani A."/>
            <person name="Gruter S."/>
            <person name="Poveda L."/>
            <person name="Shimizu-Inatsugi R."/>
            <person name="Baeten J."/>
            <person name="Francoijs K.J."/>
            <person name="Nataraja K.N."/>
            <person name="Reddy Y.A.N."/>
            <person name="Phadnis S."/>
            <person name="Ravikumar R.L."/>
            <person name="Schlapbach R."/>
            <person name="Sreeman S.M."/>
            <person name="Shimizu K.K."/>
        </authorList>
    </citation>
    <scope>NUCLEOTIDE SEQUENCE</scope>
</reference>
<dbReference type="Pfam" id="PF02736">
    <property type="entry name" value="Myosin_N"/>
    <property type="match status" value="1"/>
</dbReference>